<dbReference type="EMBL" id="ML977146">
    <property type="protein sequence ID" value="KAF1988978.1"/>
    <property type="molecule type" value="Genomic_DNA"/>
</dbReference>
<dbReference type="Proteomes" id="UP000800041">
    <property type="component" value="Unassembled WGS sequence"/>
</dbReference>
<protein>
    <submittedName>
        <fullName evidence="1">Uncharacterized protein</fullName>
    </submittedName>
</protein>
<dbReference type="AlphaFoldDB" id="A0A6G1H7N8"/>
<gene>
    <name evidence="1" type="ORF">K402DRAFT_11979</name>
</gene>
<keyword evidence="2" id="KW-1185">Reference proteome</keyword>
<organism evidence="1 2">
    <name type="scientific">Aulographum hederae CBS 113979</name>
    <dbReference type="NCBI Taxonomy" id="1176131"/>
    <lineage>
        <taxon>Eukaryota</taxon>
        <taxon>Fungi</taxon>
        <taxon>Dikarya</taxon>
        <taxon>Ascomycota</taxon>
        <taxon>Pezizomycotina</taxon>
        <taxon>Dothideomycetes</taxon>
        <taxon>Pleosporomycetidae</taxon>
        <taxon>Aulographales</taxon>
        <taxon>Aulographaceae</taxon>
    </lineage>
</organism>
<evidence type="ECO:0000313" key="2">
    <source>
        <dbReference type="Proteomes" id="UP000800041"/>
    </source>
</evidence>
<accession>A0A6G1H7N8</accession>
<sequence>MLPCSPSHAPACAREMRPISLLSVLSWREFRIQGVDVTKVSESRASGQVQTELLINGVVAISTSTTPRIFSRCSATSPSCVYAYSHVGFIVLHAGDPLFMQIQV</sequence>
<reference evidence="1" key="1">
    <citation type="journal article" date="2020" name="Stud. Mycol.">
        <title>101 Dothideomycetes genomes: a test case for predicting lifestyles and emergence of pathogens.</title>
        <authorList>
            <person name="Haridas S."/>
            <person name="Albert R."/>
            <person name="Binder M."/>
            <person name="Bloem J."/>
            <person name="Labutti K."/>
            <person name="Salamov A."/>
            <person name="Andreopoulos B."/>
            <person name="Baker S."/>
            <person name="Barry K."/>
            <person name="Bills G."/>
            <person name="Bluhm B."/>
            <person name="Cannon C."/>
            <person name="Castanera R."/>
            <person name="Culley D."/>
            <person name="Daum C."/>
            <person name="Ezra D."/>
            <person name="Gonzalez J."/>
            <person name="Henrissat B."/>
            <person name="Kuo A."/>
            <person name="Liang C."/>
            <person name="Lipzen A."/>
            <person name="Lutzoni F."/>
            <person name="Magnuson J."/>
            <person name="Mondo S."/>
            <person name="Nolan M."/>
            <person name="Ohm R."/>
            <person name="Pangilinan J."/>
            <person name="Park H.-J."/>
            <person name="Ramirez L."/>
            <person name="Alfaro M."/>
            <person name="Sun H."/>
            <person name="Tritt A."/>
            <person name="Yoshinaga Y."/>
            <person name="Zwiers L.-H."/>
            <person name="Turgeon B."/>
            <person name="Goodwin S."/>
            <person name="Spatafora J."/>
            <person name="Crous P."/>
            <person name="Grigoriev I."/>
        </authorList>
    </citation>
    <scope>NUCLEOTIDE SEQUENCE</scope>
    <source>
        <strain evidence="1">CBS 113979</strain>
    </source>
</reference>
<evidence type="ECO:0000313" key="1">
    <source>
        <dbReference type="EMBL" id="KAF1988978.1"/>
    </source>
</evidence>
<proteinExistence type="predicted"/>
<name>A0A6G1H7N8_9PEZI</name>